<dbReference type="Proteomes" id="UP000734854">
    <property type="component" value="Unassembled WGS sequence"/>
</dbReference>
<keyword evidence="6 18" id="KW-0808">Transferase</keyword>
<evidence type="ECO:0000256" key="14">
    <source>
        <dbReference type="ARBA" id="ARBA00023136"/>
    </source>
</evidence>
<evidence type="ECO:0000256" key="9">
    <source>
        <dbReference type="ARBA" id="ARBA00022737"/>
    </source>
</evidence>
<keyword evidence="4" id="KW-0245">EGF-like domain</keyword>
<keyword evidence="11 18" id="KW-0418">Kinase</keyword>
<sequence>MEAIEVCSKNGKKEICRYEGTSLVEAKEIAYLEIFVAAEPGFQYRGREGLVYLCASSMRSPATRIRSSSTKNPRWSRPERRKCVKLRAFVRTYNNSKRKYNRLDCRWKQRRIIKGISFHWTDAALSFSAPENSSSNFLRRQPILIFWRYNDQNSSLIHGQTLTSTGDLFQLSFFRLDNNSSAKGYLGIWYCNLTPQEGTVVWIANRNNSVNTSIASFNLTSDGNLILFEEDKVVWSTGTRSTELNSARLQLLDSGNLVLNDYNSILWQSFEDSNNSDTYLPGMKLGFDNRTNTSWRQVSWKNSMDPSPGDYIQMIRALPILDLVTLKGSAKYHRGGLWNGYWFVGHPLTASSQVANSVNITFVSNENESYFMTNYKTSPTPVLIRSMLWANGTFQRWFLDSSKREWQFLSSTPADECDEYNRCGRNRVCTQIYVAVECQCLDGFINITENGSEVGCERKKPLNCSSNQFSKVQNVKVPDTENATPRGNMSHDDCQNLCLNDCSCMAYAVISGSYGCITWPGDLLDLRTFVNKGDDLYVRLAGELDHPNQKDQDEIRGAESLLFDLEAIRIATDNFSDRNKLGEGGFGPVYKGTLENGEDVAVKRLSRGSGQGLDELKNEVFLVSKLRHKNLVRLLGCCLESEEKLLVYNYLANTSLDKFLFDNSKREQLDWAKRFKIIEGISRGLLYLHEDSPVKIIHRDLKASNILLDANMDPKISDFGLAKLFGADETHGNTKRIAGTFGYMVPEYVIHGLFSVKSDVYSYGVLILEILIGRKNSGYRGSEYPIEPVTHMVWRHWTQGNALQVVDQDLVEQCQAQQILRCIHIGLLCVQDDPIQRPTMANVVLMLNNHFVSLPTPLAPAFLSNCNTTIESNGAPRRDNSNGSKGILIKISENNVSISVLEPR</sequence>
<dbReference type="GO" id="GO:0009737">
    <property type="term" value="P:response to abscisic acid"/>
    <property type="evidence" value="ECO:0007669"/>
    <property type="project" value="UniProtKB-ARBA"/>
</dbReference>
<organism evidence="22 23">
    <name type="scientific">Zingiber officinale</name>
    <name type="common">Ginger</name>
    <name type="synonym">Amomum zingiber</name>
    <dbReference type="NCBI Taxonomy" id="94328"/>
    <lineage>
        <taxon>Eukaryota</taxon>
        <taxon>Viridiplantae</taxon>
        <taxon>Streptophyta</taxon>
        <taxon>Embryophyta</taxon>
        <taxon>Tracheophyta</taxon>
        <taxon>Spermatophyta</taxon>
        <taxon>Magnoliopsida</taxon>
        <taxon>Liliopsida</taxon>
        <taxon>Zingiberales</taxon>
        <taxon>Zingiberaceae</taxon>
        <taxon>Zingiber</taxon>
    </lineage>
</organism>
<evidence type="ECO:0000256" key="18">
    <source>
        <dbReference type="PIRNR" id="PIRNR000641"/>
    </source>
</evidence>
<dbReference type="InterPro" id="IPR003609">
    <property type="entry name" value="Pan_app"/>
</dbReference>
<evidence type="ECO:0000256" key="6">
    <source>
        <dbReference type="ARBA" id="ARBA00022679"/>
    </source>
</evidence>
<evidence type="ECO:0000313" key="23">
    <source>
        <dbReference type="Proteomes" id="UP000734854"/>
    </source>
</evidence>
<comment type="catalytic activity">
    <reaction evidence="18">
        <text>L-seryl-[protein] + ATP = O-phospho-L-seryl-[protein] + ADP + H(+)</text>
        <dbReference type="Rhea" id="RHEA:17989"/>
        <dbReference type="Rhea" id="RHEA-COMP:9863"/>
        <dbReference type="Rhea" id="RHEA-COMP:11604"/>
        <dbReference type="ChEBI" id="CHEBI:15378"/>
        <dbReference type="ChEBI" id="CHEBI:29999"/>
        <dbReference type="ChEBI" id="CHEBI:30616"/>
        <dbReference type="ChEBI" id="CHEBI:83421"/>
        <dbReference type="ChEBI" id="CHEBI:456216"/>
        <dbReference type="EC" id="2.7.11.1"/>
    </reaction>
</comment>
<keyword evidence="16" id="KW-0675">Receptor</keyword>
<dbReference type="Gene3D" id="2.90.10.10">
    <property type="entry name" value="Bulb-type lectin domain"/>
    <property type="match status" value="1"/>
</dbReference>
<comment type="subcellular location">
    <subcellularLocation>
        <location evidence="1">Cell membrane</location>
        <topology evidence="1">Single-pass type I membrane protein</topology>
    </subcellularLocation>
</comment>
<dbReference type="AlphaFoldDB" id="A0A8J5LA85"/>
<dbReference type="GO" id="GO:0005886">
    <property type="term" value="C:plasma membrane"/>
    <property type="evidence" value="ECO:0007669"/>
    <property type="project" value="UniProtKB-SubCell"/>
</dbReference>
<keyword evidence="12 18" id="KW-0067">ATP-binding</keyword>
<dbReference type="PROSITE" id="PS50927">
    <property type="entry name" value="BULB_LECTIN"/>
    <property type="match status" value="1"/>
</dbReference>
<dbReference type="PROSITE" id="PS50948">
    <property type="entry name" value="PAN"/>
    <property type="match status" value="1"/>
</dbReference>
<evidence type="ECO:0000259" key="21">
    <source>
        <dbReference type="PROSITE" id="PS50948"/>
    </source>
</evidence>
<gene>
    <name evidence="22" type="ORF">ZIOFF_029147</name>
</gene>
<evidence type="ECO:0000256" key="1">
    <source>
        <dbReference type="ARBA" id="ARBA00004251"/>
    </source>
</evidence>
<dbReference type="GO" id="GO:0005524">
    <property type="term" value="F:ATP binding"/>
    <property type="evidence" value="ECO:0007669"/>
    <property type="project" value="UniProtKB-KW"/>
</dbReference>
<reference evidence="22 23" key="1">
    <citation type="submission" date="2020-08" db="EMBL/GenBank/DDBJ databases">
        <title>Plant Genome Project.</title>
        <authorList>
            <person name="Zhang R.-G."/>
        </authorList>
    </citation>
    <scope>NUCLEOTIDE SEQUENCE [LARGE SCALE GENOMIC DNA]</scope>
    <source>
        <tissue evidence="22">Rhizome</tissue>
    </source>
</reference>
<keyword evidence="9" id="KW-0677">Repeat</keyword>
<dbReference type="PROSITE" id="PS00108">
    <property type="entry name" value="PROTEIN_KINASE_ST"/>
    <property type="match status" value="1"/>
</dbReference>
<dbReference type="CDD" id="cd00028">
    <property type="entry name" value="B_lectin"/>
    <property type="match status" value="1"/>
</dbReference>
<dbReference type="EMBL" id="JACMSC010000008">
    <property type="protein sequence ID" value="KAG6511094.1"/>
    <property type="molecule type" value="Genomic_DNA"/>
</dbReference>
<keyword evidence="2" id="KW-1003">Cell membrane</keyword>
<dbReference type="InterPro" id="IPR001245">
    <property type="entry name" value="Ser-Thr/Tyr_kinase_cat_dom"/>
</dbReference>
<dbReference type="SUPFAM" id="SSF56112">
    <property type="entry name" value="Protein kinase-like (PK-like)"/>
    <property type="match status" value="1"/>
</dbReference>
<keyword evidence="15" id="KW-1015">Disulfide bond</keyword>
<comment type="catalytic activity">
    <reaction evidence="18">
        <text>L-threonyl-[protein] + ATP = O-phospho-L-threonyl-[protein] + ADP + H(+)</text>
        <dbReference type="Rhea" id="RHEA:46608"/>
        <dbReference type="Rhea" id="RHEA-COMP:11060"/>
        <dbReference type="Rhea" id="RHEA-COMP:11605"/>
        <dbReference type="ChEBI" id="CHEBI:15378"/>
        <dbReference type="ChEBI" id="CHEBI:30013"/>
        <dbReference type="ChEBI" id="CHEBI:30616"/>
        <dbReference type="ChEBI" id="CHEBI:61977"/>
        <dbReference type="ChEBI" id="CHEBI:456216"/>
        <dbReference type="EC" id="2.7.11.1"/>
    </reaction>
</comment>
<evidence type="ECO:0000259" key="19">
    <source>
        <dbReference type="PROSITE" id="PS50011"/>
    </source>
</evidence>
<dbReference type="GO" id="GO:0004674">
    <property type="term" value="F:protein serine/threonine kinase activity"/>
    <property type="evidence" value="ECO:0007669"/>
    <property type="project" value="UniProtKB-KW"/>
</dbReference>
<evidence type="ECO:0000256" key="4">
    <source>
        <dbReference type="ARBA" id="ARBA00022536"/>
    </source>
</evidence>
<dbReference type="SMART" id="SM00108">
    <property type="entry name" value="B_lectin"/>
    <property type="match status" value="1"/>
</dbReference>
<dbReference type="InterPro" id="IPR008271">
    <property type="entry name" value="Ser/Thr_kinase_AS"/>
</dbReference>
<dbReference type="Pfam" id="PF08276">
    <property type="entry name" value="PAN_2"/>
    <property type="match status" value="1"/>
</dbReference>
<dbReference type="PROSITE" id="PS50011">
    <property type="entry name" value="PROTEIN_KINASE_DOM"/>
    <property type="match status" value="1"/>
</dbReference>
<comment type="caution">
    <text evidence="22">The sequence shown here is derived from an EMBL/GenBank/DDBJ whole genome shotgun (WGS) entry which is preliminary data.</text>
</comment>
<evidence type="ECO:0000256" key="8">
    <source>
        <dbReference type="ARBA" id="ARBA00022729"/>
    </source>
</evidence>
<dbReference type="Pfam" id="PF00954">
    <property type="entry name" value="S_locus_glycop"/>
    <property type="match status" value="1"/>
</dbReference>
<dbReference type="Gene3D" id="3.30.200.20">
    <property type="entry name" value="Phosphorylase Kinase, domain 1"/>
    <property type="match status" value="1"/>
</dbReference>
<keyword evidence="3 18" id="KW-0723">Serine/threonine-protein kinase</keyword>
<evidence type="ECO:0000256" key="2">
    <source>
        <dbReference type="ARBA" id="ARBA00022475"/>
    </source>
</evidence>
<keyword evidence="17" id="KW-0325">Glycoprotein</keyword>
<feature type="domain" description="Protein kinase" evidence="19">
    <location>
        <begin position="575"/>
        <end position="852"/>
    </location>
</feature>
<dbReference type="GO" id="GO:0051707">
    <property type="term" value="P:response to other organism"/>
    <property type="evidence" value="ECO:0007669"/>
    <property type="project" value="UniProtKB-ARBA"/>
</dbReference>
<dbReference type="CDD" id="cd01098">
    <property type="entry name" value="PAN_AP_plant"/>
    <property type="match status" value="1"/>
</dbReference>
<dbReference type="CDD" id="cd14066">
    <property type="entry name" value="STKc_IRAK"/>
    <property type="match status" value="1"/>
</dbReference>
<dbReference type="PANTHER" id="PTHR27002">
    <property type="entry name" value="RECEPTOR-LIKE SERINE/THREONINE-PROTEIN KINASE SD1-8"/>
    <property type="match status" value="1"/>
</dbReference>
<dbReference type="SMART" id="SM00220">
    <property type="entry name" value="S_TKc"/>
    <property type="match status" value="1"/>
</dbReference>
<keyword evidence="7" id="KW-0812">Transmembrane</keyword>
<evidence type="ECO:0000256" key="12">
    <source>
        <dbReference type="ARBA" id="ARBA00022840"/>
    </source>
</evidence>
<proteinExistence type="inferred from homology"/>
<dbReference type="FunFam" id="1.10.510.10:FF:000343">
    <property type="entry name" value="Cysteine-rich receptor-like protein kinase 28"/>
    <property type="match status" value="1"/>
</dbReference>
<accession>A0A8J5LA85</accession>
<keyword evidence="13" id="KW-1133">Transmembrane helix</keyword>
<evidence type="ECO:0000256" key="7">
    <source>
        <dbReference type="ARBA" id="ARBA00022692"/>
    </source>
</evidence>
<dbReference type="InterPro" id="IPR024171">
    <property type="entry name" value="SRK-like_kinase"/>
</dbReference>
<dbReference type="InterPro" id="IPR001480">
    <property type="entry name" value="Bulb-type_lectin_dom"/>
</dbReference>
<keyword evidence="8" id="KW-0732">Signal</keyword>
<dbReference type="SMART" id="SM00473">
    <property type="entry name" value="PAN_AP"/>
    <property type="match status" value="1"/>
</dbReference>
<dbReference type="PIRSF" id="PIRSF000641">
    <property type="entry name" value="SRK"/>
    <property type="match status" value="1"/>
</dbReference>
<evidence type="ECO:0000256" key="16">
    <source>
        <dbReference type="ARBA" id="ARBA00023170"/>
    </source>
</evidence>
<name>A0A8J5LA85_ZINOF</name>
<keyword evidence="23" id="KW-1185">Reference proteome</keyword>
<feature type="domain" description="Bulb-type lectin" evidence="20">
    <location>
        <begin position="147"/>
        <end position="272"/>
    </location>
</feature>
<feature type="domain" description="Apple" evidence="21">
    <location>
        <begin position="464"/>
        <end position="541"/>
    </location>
</feature>
<dbReference type="InterPro" id="IPR036426">
    <property type="entry name" value="Bulb-type_lectin_dom_sf"/>
</dbReference>
<dbReference type="FunFam" id="3.30.200.20:FF:000142">
    <property type="entry name" value="Cysteine-rich receptor-like protein kinase 10"/>
    <property type="match status" value="1"/>
</dbReference>
<dbReference type="EC" id="2.7.11.1" evidence="18"/>
<evidence type="ECO:0000256" key="5">
    <source>
        <dbReference type="ARBA" id="ARBA00022553"/>
    </source>
</evidence>
<evidence type="ECO:0000256" key="3">
    <source>
        <dbReference type="ARBA" id="ARBA00022527"/>
    </source>
</evidence>
<evidence type="ECO:0000256" key="17">
    <source>
        <dbReference type="ARBA" id="ARBA00023180"/>
    </source>
</evidence>
<dbReference type="InterPro" id="IPR000719">
    <property type="entry name" value="Prot_kinase_dom"/>
</dbReference>
<keyword evidence="10 18" id="KW-0547">Nucleotide-binding</keyword>
<keyword evidence="5" id="KW-0597">Phosphoprotein</keyword>
<keyword evidence="14" id="KW-0472">Membrane</keyword>
<dbReference type="InterPro" id="IPR000858">
    <property type="entry name" value="S_locus_glycoprot_dom"/>
</dbReference>
<evidence type="ECO:0000256" key="10">
    <source>
        <dbReference type="ARBA" id="ARBA00022741"/>
    </source>
</evidence>
<evidence type="ECO:0000313" key="22">
    <source>
        <dbReference type="EMBL" id="KAG6511094.1"/>
    </source>
</evidence>
<dbReference type="Pfam" id="PF01453">
    <property type="entry name" value="B_lectin"/>
    <property type="match status" value="1"/>
</dbReference>
<evidence type="ECO:0000256" key="13">
    <source>
        <dbReference type="ARBA" id="ARBA00022989"/>
    </source>
</evidence>
<dbReference type="Pfam" id="PF07714">
    <property type="entry name" value="PK_Tyr_Ser-Thr"/>
    <property type="match status" value="1"/>
</dbReference>
<dbReference type="GO" id="GO:0048544">
    <property type="term" value="P:recognition of pollen"/>
    <property type="evidence" value="ECO:0007669"/>
    <property type="project" value="InterPro"/>
</dbReference>
<dbReference type="Gene3D" id="1.10.510.10">
    <property type="entry name" value="Transferase(Phosphotransferase) domain 1"/>
    <property type="match status" value="1"/>
</dbReference>
<evidence type="ECO:0000256" key="11">
    <source>
        <dbReference type="ARBA" id="ARBA00022777"/>
    </source>
</evidence>
<evidence type="ECO:0000259" key="20">
    <source>
        <dbReference type="PROSITE" id="PS50927"/>
    </source>
</evidence>
<comment type="similarity">
    <text evidence="18">Belongs to the protein kinase superfamily. Ser/Thr protein kinase family.</text>
</comment>
<dbReference type="InterPro" id="IPR011009">
    <property type="entry name" value="Kinase-like_dom_sf"/>
</dbReference>
<protein>
    <recommendedName>
        <fullName evidence="18">Receptor-like serine/threonine-protein kinase</fullName>
        <ecNumber evidence="18">2.7.11.1</ecNumber>
    </recommendedName>
</protein>
<evidence type="ECO:0000256" key="15">
    <source>
        <dbReference type="ARBA" id="ARBA00023157"/>
    </source>
</evidence>
<dbReference type="SUPFAM" id="SSF51110">
    <property type="entry name" value="alpha-D-mannose-specific plant lectins"/>
    <property type="match status" value="1"/>
</dbReference>